<dbReference type="Proteomes" id="UP000887581">
    <property type="component" value="Unplaced"/>
</dbReference>
<name>A0A915Q0V0_9BILA</name>
<feature type="region of interest" description="Disordered" evidence="1">
    <location>
        <begin position="223"/>
        <end position="276"/>
    </location>
</feature>
<accession>A0A915Q0V0</accession>
<feature type="compositionally biased region" description="Polar residues" evidence="1">
    <location>
        <begin position="259"/>
        <end position="272"/>
    </location>
</feature>
<sequence length="397" mass="45055">MHGYHAQSVDPQKVHPVALARKSSKKEEENKEVNINDDRKSKKTVKEEKNRKSKLRLKPDKLHVKPTATVDATVVSLDKKKDKRKVEELDENYQEKSNEQPKSISNAPVVQQFKMEKQEAKMDKNYNREKSPEEPTPAPVVPSFRKEKEEGEVTEMDEDYNKAKNFGYNLEKSLEEPIPVPVVPSLRKEKEEGEVTEMDEDYNKAKNFGYNLEKSLEEPIPVPVVPSLRKEKEEGEVTEMDEDYNKEAVVPENVDDTVKTAQSSSPLHSRNSPKAILEPAKAALKITEQNTFITIHEVKEEENDDDDDDDDNGDDDNNDDSSTDGNVDDRSAYFSLQITKQTGISRDLSDESVYNTIPSAIPTPTGTGINQSSVNYVNNRILSSAVSREHQGEYHRH</sequence>
<evidence type="ECO:0000313" key="2">
    <source>
        <dbReference type="Proteomes" id="UP000887581"/>
    </source>
</evidence>
<keyword evidence="2" id="KW-1185">Reference proteome</keyword>
<feature type="region of interest" description="Disordered" evidence="1">
    <location>
        <begin position="1"/>
        <end position="160"/>
    </location>
</feature>
<dbReference type="AlphaFoldDB" id="A0A915Q0V0"/>
<feature type="region of interest" description="Disordered" evidence="1">
    <location>
        <begin position="293"/>
        <end position="333"/>
    </location>
</feature>
<feature type="compositionally biased region" description="Polar residues" evidence="1">
    <location>
        <begin position="100"/>
        <end position="109"/>
    </location>
</feature>
<feature type="compositionally biased region" description="Basic and acidic residues" evidence="1">
    <location>
        <begin position="114"/>
        <end position="133"/>
    </location>
</feature>
<feature type="compositionally biased region" description="Basic and acidic residues" evidence="1">
    <location>
        <begin position="25"/>
        <end position="50"/>
    </location>
</feature>
<dbReference type="WBParaSite" id="sdigi.contig431.g8261.t1">
    <property type="protein sequence ID" value="sdigi.contig431.g8261.t1"/>
    <property type="gene ID" value="sdigi.contig431.g8261"/>
</dbReference>
<feature type="region of interest" description="Disordered" evidence="1">
    <location>
        <begin position="181"/>
        <end position="202"/>
    </location>
</feature>
<protein>
    <submittedName>
        <fullName evidence="3">Uncharacterized protein</fullName>
    </submittedName>
</protein>
<reference evidence="3" key="1">
    <citation type="submission" date="2022-11" db="UniProtKB">
        <authorList>
            <consortium name="WormBaseParasite"/>
        </authorList>
    </citation>
    <scope>IDENTIFICATION</scope>
</reference>
<evidence type="ECO:0000313" key="3">
    <source>
        <dbReference type="WBParaSite" id="sdigi.contig431.g8261.t1"/>
    </source>
</evidence>
<proteinExistence type="predicted"/>
<feature type="compositionally biased region" description="Acidic residues" evidence="1">
    <location>
        <begin position="300"/>
        <end position="322"/>
    </location>
</feature>
<organism evidence="2 3">
    <name type="scientific">Setaria digitata</name>
    <dbReference type="NCBI Taxonomy" id="48799"/>
    <lineage>
        <taxon>Eukaryota</taxon>
        <taxon>Metazoa</taxon>
        <taxon>Ecdysozoa</taxon>
        <taxon>Nematoda</taxon>
        <taxon>Chromadorea</taxon>
        <taxon>Rhabditida</taxon>
        <taxon>Spirurina</taxon>
        <taxon>Spiruromorpha</taxon>
        <taxon>Filarioidea</taxon>
        <taxon>Setariidae</taxon>
        <taxon>Setaria</taxon>
    </lineage>
</organism>
<feature type="compositionally biased region" description="Basic and acidic residues" evidence="1">
    <location>
        <begin position="77"/>
        <end position="99"/>
    </location>
</feature>
<evidence type="ECO:0000256" key="1">
    <source>
        <dbReference type="SAM" id="MobiDB-lite"/>
    </source>
</evidence>